<protein>
    <recommendedName>
        <fullName evidence="2">Lipocalin-like domain-containing protein</fullName>
    </recommendedName>
</protein>
<dbReference type="InterPro" id="IPR024311">
    <property type="entry name" value="Lipocalin-like"/>
</dbReference>
<gene>
    <name evidence="3" type="ORF">HNQ88_004182</name>
</gene>
<comment type="caution">
    <text evidence="3">The sequence shown here is derived from an EMBL/GenBank/DDBJ whole genome shotgun (WGS) entry which is preliminary data.</text>
</comment>
<keyword evidence="4" id="KW-1185">Reference proteome</keyword>
<dbReference type="Proteomes" id="UP001185092">
    <property type="component" value="Unassembled WGS sequence"/>
</dbReference>
<accession>A0AAE4BTV2</accession>
<name>A0AAE4BTV2_9BACT</name>
<sequence>MKKIILLTFLALISLQNIIAQGKNEFELIISGKWYLEYVEMDGQKMELPAEMQKMNWVIFHADGKQEGMEDGQKYVGKWEFNKSNKIIRTDDLDGKVDQKLISVNENKLIVSVKEQGTEMIMGLKK</sequence>
<dbReference type="EMBL" id="JAVDQD010000006">
    <property type="protein sequence ID" value="MDR6241106.1"/>
    <property type="molecule type" value="Genomic_DNA"/>
</dbReference>
<dbReference type="Pfam" id="PF13648">
    <property type="entry name" value="Lipocalin_4"/>
    <property type="match status" value="1"/>
</dbReference>
<evidence type="ECO:0000313" key="4">
    <source>
        <dbReference type="Proteomes" id="UP001185092"/>
    </source>
</evidence>
<keyword evidence="1" id="KW-0732">Signal</keyword>
<proteinExistence type="predicted"/>
<organism evidence="3 4">
    <name type="scientific">Aureibacter tunicatorum</name>
    <dbReference type="NCBI Taxonomy" id="866807"/>
    <lineage>
        <taxon>Bacteria</taxon>
        <taxon>Pseudomonadati</taxon>
        <taxon>Bacteroidota</taxon>
        <taxon>Cytophagia</taxon>
        <taxon>Cytophagales</taxon>
        <taxon>Persicobacteraceae</taxon>
        <taxon>Aureibacter</taxon>
    </lineage>
</organism>
<evidence type="ECO:0000256" key="1">
    <source>
        <dbReference type="SAM" id="SignalP"/>
    </source>
</evidence>
<feature type="domain" description="Lipocalin-like" evidence="2">
    <location>
        <begin position="30"/>
        <end position="110"/>
    </location>
</feature>
<reference evidence="3" key="1">
    <citation type="submission" date="2023-07" db="EMBL/GenBank/DDBJ databases">
        <title>Genomic Encyclopedia of Type Strains, Phase IV (KMG-IV): sequencing the most valuable type-strain genomes for metagenomic binning, comparative biology and taxonomic classification.</title>
        <authorList>
            <person name="Goeker M."/>
        </authorList>
    </citation>
    <scope>NUCLEOTIDE SEQUENCE</scope>
    <source>
        <strain evidence="3">DSM 26174</strain>
    </source>
</reference>
<feature type="signal peptide" evidence="1">
    <location>
        <begin position="1"/>
        <end position="22"/>
    </location>
</feature>
<evidence type="ECO:0000313" key="3">
    <source>
        <dbReference type="EMBL" id="MDR6241106.1"/>
    </source>
</evidence>
<dbReference type="AlphaFoldDB" id="A0AAE4BTV2"/>
<evidence type="ECO:0000259" key="2">
    <source>
        <dbReference type="Pfam" id="PF13648"/>
    </source>
</evidence>
<feature type="chain" id="PRO_5041960016" description="Lipocalin-like domain-containing protein" evidence="1">
    <location>
        <begin position="23"/>
        <end position="126"/>
    </location>
</feature>
<dbReference type="RefSeq" id="WP_309941644.1">
    <property type="nucleotide sequence ID" value="NZ_AP025305.1"/>
</dbReference>